<accession>A0A834X2B5</accession>
<evidence type="ECO:0000313" key="5">
    <source>
        <dbReference type="Proteomes" id="UP000634136"/>
    </source>
</evidence>
<gene>
    <name evidence="4" type="ORF">G2W53_011533</name>
</gene>
<comment type="similarity">
    <text evidence="1">Belongs to the UDP-glycosyltransferase family.</text>
</comment>
<dbReference type="InterPro" id="IPR050481">
    <property type="entry name" value="UDP-glycosyltransf_plant"/>
</dbReference>
<keyword evidence="2" id="KW-0328">Glycosyltransferase</keyword>
<dbReference type="Pfam" id="PF00201">
    <property type="entry name" value="UDPGT"/>
    <property type="match status" value="1"/>
</dbReference>
<organism evidence="4 5">
    <name type="scientific">Senna tora</name>
    <dbReference type="NCBI Taxonomy" id="362788"/>
    <lineage>
        <taxon>Eukaryota</taxon>
        <taxon>Viridiplantae</taxon>
        <taxon>Streptophyta</taxon>
        <taxon>Embryophyta</taxon>
        <taxon>Tracheophyta</taxon>
        <taxon>Spermatophyta</taxon>
        <taxon>Magnoliopsida</taxon>
        <taxon>eudicotyledons</taxon>
        <taxon>Gunneridae</taxon>
        <taxon>Pentapetalae</taxon>
        <taxon>rosids</taxon>
        <taxon>fabids</taxon>
        <taxon>Fabales</taxon>
        <taxon>Fabaceae</taxon>
        <taxon>Caesalpinioideae</taxon>
        <taxon>Cassia clade</taxon>
        <taxon>Senna</taxon>
    </lineage>
</organism>
<protein>
    <submittedName>
        <fullName evidence="4">Putative UDP-rhamnose:rhamnosyltransferase 1</fullName>
    </submittedName>
</protein>
<dbReference type="PANTHER" id="PTHR48049">
    <property type="entry name" value="GLYCOSYLTRANSFERASE"/>
    <property type="match status" value="1"/>
</dbReference>
<dbReference type="InterPro" id="IPR002213">
    <property type="entry name" value="UDP_glucos_trans"/>
</dbReference>
<dbReference type="AlphaFoldDB" id="A0A834X2B5"/>
<evidence type="ECO:0000256" key="3">
    <source>
        <dbReference type="ARBA" id="ARBA00022679"/>
    </source>
</evidence>
<dbReference type="Proteomes" id="UP000634136">
    <property type="component" value="Unassembled WGS sequence"/>
</dbReference>
<dbReference type="Gene3D" id="3.40.50.2000">
    <property type="entry name" value="Glycogen Phosphorylase B"/>
    <property type="match status" value="2"/>
</dbReference>
<name>A0A834X2B5_9FABA</name>
<dbReference type="PANTHER" id="PTHR48049:SF57">
    <property type="entry name" value="UDP-GLYCOSYLTRANSFERASE 91C1-LIKE"/>
    <property type="match status" value="1"/>
</dbReference>
<comment type="caution">
    <text evidence="4">The sequence shown here is derived from an EMBL/GenBank/DDBJ whole genome shotgun (WGS) entry which is preliminary data.</text>
</comment>
<keyword evidence="5" id="KW-1185">Reference proteome</keyword>
<evidence type="ECO:0000313" key="4">
    <source>
        <dbReference type="EMBL" id="KAF7836674.1"/>
    </source>
</evidence>
<sequence>MATQEVVNVVMLPWSAFGHMIPFFHLSIALARSGGVHVSLVSTPRNIERLPNVPSDVASLITLVSLPMPEFPNGELPKGAEATIDIPFEKLPYLNMAYDLLQHPFHKLVAQESPDWIIVDFMPYWVIDIAKQHQIPLMHFSVFSTSTQVFSGPPEYLVGEGKVRVRPSMESLMSPPSWVDFPSSVAFKKHEARFFFDGFYDQNNNGTEVSVAQRLAQVLKNCQAVCVRTCNEYEGLYVNFVSTNDESWKQIFKWLDEQKPESVVFVGFGSECKFKKEEVHEIAYGLELSEMPFLWCLRKPDWANDETQALPHGFGGRTRGRGVVKIGWAPQMEILGHPSIGGSLFHSGWGSIIETLQFGHCLVLLPMVYDQGLNARLLVEKGLGVEIDRGEDGSFGRYDIAKALRTSMLSKTLRSRAREVAAIFGDRKLHQEHYIGELVRFFKSHKA</sequence>
<dbReference type="EMBL" id="JAAIUW010000004">
    <property type="protein sequence ID" value="KAF7836674.1"/>
    <property type="molecule type" value="Genomic_DNA"/>
</dbReference>
<proteinExistence type="inferred from homology"/>
<dbReference type="CDD" id="cd03784">
    <property type="entry name" value="GT1_Gtf-like"/>
    <property type="match status" value="1"/>
</dbReference>
<evidence type="ECO:0000256" key="2">
    <source>
        <dbReference type="ARBA" id="ARBA00022676"/>
    </source>
</evidence>
<dbReference type="SUPFAM" id="SSF53756">
    <property type="entry name" value="UDP-Glycosyltransferase/glycogen phosphorylase"/>
    <property type="match status" value="1"/>
</dbReference>
<dbReference type="GO" id="GO:0035251">
    <property type="term" value="F:UDP-glucosyltransferase activity"/>
    <property type="evidence" value="ECO:0007669"/>
    <property type="project" value="InterPro"/>
</dbReference>
<dbReference type="OrthoDB" id="5835829at2759"/>
<evidence type="ECO:0000256" key="1">
    <source>
        <dbReference type="ARBA" id="ARBA00009995"/>
    </source>
</evidence>
<keyword evidence="3 4" id="KW-0808">Transferase</keyword>
<reference evidence="4" key="1">
    <citation type="submission" date="2020-09" db="EMBL/GenBank/DDBJ databases">
        <title>Genome-Enabled Discovery of Anthraquinone Biosynthesis in Senna tora.</title>
        <authorList>
            <person name="Kang S.-H."/>
            <person name="Pandey R.P."/>
            <person name="Lee C.-M."/>
            <person name="Sim J.-S."/>
            <person name="Jeong J.-T."/>
            <person name="Choi B.-S."/>
            <person name="Jung M."/>
            <person name="Ginzburg D."/>
            <person name="Zhao K."/>
            <person name="Won S.Y."/>
            <person name="Oh T.-J."/>
            <person name="Yu Y."/>
            <person name="Kim N.-H."/>
            <person name="Lee O.R."/>
            <person name="Lee T.-H."/>
            <person name="Bashyal P."/>
            <person name="Kim T.-S."/>
            <person name="Lee W.-H."/>
            <person name="Kawkins C."/>
            <person name="Kim C.-K."/>
            <person name="Kim J.S."/>
            <person name="Ahn B.O."/>
            <person name="Rhee S.Y."/>
            <person name="Sohng J.K."/>
        </authorList>
    </citation>
    <scope>NUCLEOTIDE SEQUENCE</scope>
    <source>
        <tissue evidence="4">Leaf</tissue>
    </source>
</reference>
<dbReference type="FunFam" id="3.40.50.2000:FF:000037">
    <property type="entry name" value="Glycosyltransferase"/>
    <property type="match status" value="1"/>
</dbReference>